<dbReference type="InterPro" id="IPR013785">
    <property type="entry name" value="Aldolase_TIM"/>
</dbReference>
<dbReference type="InterPro" id="IPR046346">
    <property type="entry name" value="Aminoacid_DH-like_N_sf"/>
</dbReference>
<dbReference type="InParanoid" id="A0A1V8SQ01"/>
<dbReference type="GO" id="GO:0003866">
    <property type="term" value="F:3-phosphoshikimate 1-carboxyvinyltransferase activity"/>
    <property type="evidence" value="ECO:0007669"/>
    <property type="project" value="TreeGrafter"/>
</dbReference>
<dbReference type="OrthoDB" id="4415835at2759"/>
<comment type="caution">
    <text evidence="4">The sequence shown here is derived from an EMBL/GenBank/DDBJ whole genome shotgun (WGS) entry which is preliminary data.</text>
</comment>
<dbReference type="Gene3D" id="3.40.50.300">
    <property type="entry name" value="P-loop containing nucleotide triphosphate hydrolases"/>
    <property type="match status" value="1"/>
</dbReference>
<dbReference type="GO" id="GO:0004764">
    <property type="term" value="F:shikimate 3-dehydrogenase (NADP+) activity"/>
    <property type="evidence" value="ECO:0007669"/>
    <property type="project" value="InterPro"/>
</dbReference>
<organism evidence="4 5">
    <name type="scientific">Cryoendolithus antarcticus</name>
    <dbReference type="NCBI Taxonomy" id="1507870"/>
    <lineage>
        <taxon>Eukaryota</taxon>
        <taxon>Fungi</taxon>
        <taxon>Dikarya</taxon>
        <taxon>Ascomycota</taxon>
        <taxon>Pezizomycotina</taxon>
        <taxon>Dothideomycetes</taxon>
        <taxon>Dothideomycetidae</taxon>
        <taxon>Cladosporiales</taxon>
        <taxon>Cladosporiaceae</taxon>
        <taxon>Cryoendolithus</taxon>
    </lineage>
</organism>
<feature type="domain" description="SDH C-terminal" evidence="3">
    <location>
        <begin position="826"/>
        <end position="852"/>
    </location>
</feature>
<dbReference type="SUPFAM" id="SSF51569">
    <property type="entry name" value="Aldolase"/>
    <property type="match status" value="1"/>
</dbReference>
<dbReference type="SUPFAM" id="SSF53223">
    <property type="entry name" value="Aminoacid dehydrogenase-like, N-terminal domain"/>
    <property type="match status" value="1"/>
</dbReference>
<dbReference type="InterPro" id="IPR001381">
    <property type="entry name" value="DHquinase_I"/>
</dbReference>
<dbReference type="STRING" id="1507870.A0A1V8SQ01"/>
<reference evidence="5" key="1">
    <citation type="submission" date="2017-03" db="EMBL/GenBank/DDBJ databases">
        <title>Genomes of endolithic fungi from Antarctica.</title>
        <authorList>
            <person name="Coleine C."/>
            <person name="Masonjones S."/>
            <person name="Stajich J.E."/>
        </authorList>
    </citation>
    <scope>NUCLEOTIDE SEQUENCE [LARGE SCALE GENOMIC DNA]</scope>
    <source>
        <strain evidence="5">CCFEE 5527</strain>
    </source>
</reference>
<name>A0A1V8SQ01_9PEZI</name>
<dbReference type="SUPFAM" id="SSF51735">
    <property type="entry name" value="NAD(P)-binding Rossmann-fold domains"/>
    <property type="match status" value="1"/>
</dbReference>
<evidence type="ECO:0000256" key="1">
    <source>
        <dbReference type="SAM" id="MobiDB-lite"/>
    </source>
</evidence>
<dbReference type="Pfam" id="PF01202">
    <property type="entry name" value="SKI"/>
    <property type="match status" value="1"/>
</dbReference>
<evidence type="ECO:0000259" key="2">
    <source>
        <dbReference type="Pfam" id="PF08501"/>
    </source>
</evidence>
<dbReference type="GO" id="GO:0003855">
    <property type="term" value="F:3-dehydroquinate dehydratase activity"/>
    <property type="evidence" value="ECO:0007669"/>
    <property type="project" value="InterPro"/>
</dbReference>
<dbReference type="Gene3D" id="3.20.20.70">
    <property type="entry name" value="Aldolase class I"/>
    <property type="match status" value="1"/>
</dbReference>
<sequence length="876" mass="96856">MAASYAGQKRSFHQMRDVGTLLLSTPSTTSPSCVASSRGHTPHRDLAKDTPDCAVLLPSAVEASFRPSAFESDASVVLIGVKGVGKSSLGVLAANAYHRRLVESERVFYDTTGQTANAYRKLHGAVEYRKRHDEVLEQMLQQHNKDAVIVLSFADLEHEGAGRLRRYAATHPVVHVMRDVKGVSDHLKVWTEDRVRQLLRMSGPVIRACSNFDFFNRSAVDDSSKLDLGRADEHEWSEARSANGSFLTLKRAERDFLRLLRNIIGDHDRGPSHQSAYPLSQIPVEQRTYTYSVVVRFEAVINGDLDLEEVQTGADAVELIVPIDFDEADSSGKTDYNLVAKAFGIVRRASILPIILTLGESTRHSTSARVQRAELINVFLRLAPEFCTVDLCLGDVMIEQVTSCKGYTKIIGSKHFAKRPGHGWNDSECVYVYHNMQRLGCDVAKLTMTTTIENDNFEVKAFKRRIRENSSVPRLTCYNTGIVGRTSLCFNYVLTPTRPEGPLSELEHDTNQPLVTAKQLTHALFAIFKHEPMHFFIYGLDVSWSLSPAMHNAAYAACGMAHHFTTISSAGMDELQSMMYKHTFGGCAVVQPYKTKVVSMMTVLSAHAEAIGAVNSVIPIREMLDDGSVPDELKILSTRNRSGPVKALWGDNTDWIGLRACVRRGLSPANTVRSTSTGIVCGAGGQARAAVYALLSLGVMHVFVANRTLSTAHALAEHYNKLIDSVVIKHAIGNDGTKARVRVIESFTDSWPEGFSLPTMVVCTIPSQKPDGSAPSNFTVPSSWLKNPTGGVAVELSYNPMVTPFVLQMRAEAKRGWILMDGFDHLPEQAFAQFELFTGRRAPRKLMRDVVLDHYRNQQKADDGDGLERERAFAVD</sequence>
<proteinExistence type="predicted"/>
<dbReference type="PANTHER" id="PTHR21090">
    <property type="entry name" value="AROM/DEHYDROQUINATE SYNTHASE"/>
    <property type="match status" value="1"/>
</dbReference>
<dbReference type="AlphaFoldDB" id="A0A1V8SQ01"/>
<dbReference type="Gene3D" id="3.40.50.10860">
    <property type="entry name" value="Leucine Dehydrogenase, chain A, domain 1"/>
    <property type="match status" value="1"/>
</dbReference>
<dbReference type="Gene3D" id="3.40.50.720">
    <property type="entry name" value="NAD(P)-binding Rossmann-like Domain"/>
    <property type="match status" value="1"/>
</dbReference>
<dbReference type="FunFam" id="3.40.50.720:FF:000386">
    <property type="entry name" value="Quinate repressor protein"/>
    <property type="match status" value="1"/>
</dbReference>
<dbReference type="InterPro" id="IPR027417">
    <property type="entry name" value="P-loop_NTPase"/>
</dbReference>
<evidence type="ECO:0000313" key="4">
    <source>
        <dbReference type="EMBL" id="OQO01245.1"/>
    </source>
</evidence>
<keyword evidence="5" id="KW-1185">Reference proteome</keyword>
<evidence type="ECO:0008006" key="6">
    <source>
        <dbReference type="Google" id="ProtNLM"/>
    </source>
</evidence>
<dbReference type="InterPro" id="IPR036291">
    <property type="entry name" value="NAD(P)-bd_dom_sf"/>
</dbReference>
<dbReference type="Pfam" id="PF01487">
    <property type="entry name" value="DHquinase_I"/>
    <property type="match status" value="1"/>
</dbReference>
<protein>
    <recommendedName>
        <fullName evidence="6">Quinate repressor protein</fullName>
    </recommendedName>
</protein>
<accession>A0A1V8SQ01</accession>
<gene>
    <name evidence="4" type="ORF">B0A48_12798</name>
</gene>
<evidence type="ECO:0000259" key="3">
    <source>
        <dbReference type="Pfam" id="PF18317"/>
    </source>
</evidence>
<dbReference type="Proteomes" id="UP000192596">
    <property type="component" value="Unassembled WGS sequence"/>
</dbReference>
<dbReference type="Pfam" id="PF08501">
    <property type="entry name" value="Shikimate_dh_N"/>
    <property type="match status" value="1"/>
</dbReference>
<dbReference type="InterPro" id="IPR013708">
    <property type="entry name" value="Shikimate_DH-bd_N"/>
</dbReference>
<dbReference type="Pfam" id="PF18317">
    <property type="entry name" value="SDH_C"/>
    <property type="match status" value="1"/>
</dbReference>
<dbReference type="InterPro" id="IPR041121">
    <property type="entry name" value="SDH_C"/>
</dbReference>
<dbReference type="EMBL" id="NAJO01000031">
    <property type="protein sequence ID" value="OQO01245.1"/>
    <property type="molecule type" value="Genomic_DNA"/>
</dbReference>
<dbReference type="PANTHER" id="PTHR21090:SF27">
    <property type="entry name" value="QUINATE REPRESSOR PROTEIN"/>
    <property type="match status" value="1"/>
</dbReference>
<dbReference type="CDD" id="cd01065">
    <property type="entry name" value="NAD_bind_Shikimate_DH"/>
    <property type="match status" value="1"/>
</dbReference>
<dbReference type="GO" id="GO:0009423">
    <property type="term" value="P:chorismate biosynthetic process"/>
    <property type="evidence" value="ECO:0007669"/>
    <property type="project" value="TreeGrafter"/>
</dbReference>
<dbReference type="InterPro" id="IPR031322">
    <property type="entry name" value="Shikimate/glucono_kinase"/>
</dbReference>
<feature type="domain" description="Shikimate dehydrogenase substrate binding N-terminal" evidence="2">
    <location>
        <begin position="537"/>
        <end position="617"/>
    </location>
</feature>
<feature type="region of interest" description="Disordered" evidence="1">
    <location>
        <begin position="26"/>
        <end position="46"/>
    </location>
</feature>
<evidence type="ECO:0000313" key="5">
    <source>
        <dbReference type="Proteomes" id="UP000192596"/>
    </source>
</evidence>
<dbReference type="SUPFAM" id="SSF52540">
    <property type="entry name" value="P-loop containing nucleoside triphosphate hydrolases"/>
    <property type="match status" value="1"/>
</dbReference>
<dbReference type="CDD" id="cd00502">
    <property type="entry name" value="DHQase_I"/>
    <property type="match status" value="1"/>
</dbReference>